<dbReference type="STRING" id="554055.A0A2P6VER1"/>
<evidence type="ECO:0000256" key="12">
    <source>
        <dbReference type="PROSITE-ProRule" id="PRU00175"/>
    </source>
</evidence>
<evidence type="ECO:0000259" key="15">
    <source>
        <dbReference type="PROSITE" id="PS50089"/>
    </source>
</evidence>
<name>A0A2P6VER1_9CHLO</name>
<keyword evidence="6" id="KW-0479">Metal-binding</keyword>
<dbReference type="GO" id="GO:0061630">
    <property type="term" value="F:ubiquitin protein ligase activity"/>
    <property type="evidence" value="ECO:0007669"/>
    <property type="project" value="UniProtKB-EC"/>
</dbReference>
<dbReference type="EC" id="2.3.2.27" evidence="3"/>
<dbReference type="CDD" id="cd16454">
    <property type="entry name" value="RING-H2_PA-TM-RING"/>
    <property type="match status" value="1"/>
</dbReference>
<dbReference type="GO" id="GO:0016567">
    <property type="term" value="P:protein ubiquitination"/>
    <property type="evidence" value="ECO:0007669"/>
    <property type="project" value="TreeGrafter"/>
</dbReference>
<reference evidence="16 17" key="1">
    <citation type="journal article" date="2018" name="Plant J.">
        <title>Genome sequences of Chlorella sorokiniana UTEX 1602 and Micractinium conductrix SAG 241.80: implications to maltose excretion by a green alga.</title>
        <authorList>
            <person name="Arriola M.B."/>
            <person name="Velmurugan N."/>
            <person name="Zhang Y."/>
            <person name="Plunkett M.H."/>
            <person name="Hondzo H."/>
            <person name="Barney B.M."/>
        </authorList>
    </citation>
    <scope>NUCLEOTIDE SEQUENCE [LARGE SCALE GENOMIC DNA]</scope>
    <source>
        <strain evidence="16 17">SAG 241.80</strain>
    </source>
</reference>
<dbReference type="OrthoDB" id="512579at2759"/>
<keyword evidence="8" id="KW-0833">Ubl conjugation pathway</keyword>
<evidence type="ECO:0000256" key="13">
    <source>
        <dbReference type="SAM" id="MobiDB-lite"/>
    </source>
</evidence>
<evidence type="ECO:0000256" key="14">
    <source>
        <dbReference type="SAM" id="SignalP"/>
    </source>
</evidence>
<dbReference type="PANTHER" id="PTHR45977:SF4">
    <property type="entry name" value="RING-TYPE DOMAIN-CONTAINING PROTEIN"/>
    <property type="match status" value="1"/>
</dbReference>
<feature type="compositionally biased region" description="Gly residues" evidence="13">
    <location>
        <begin position="46"/>
        <end position="59"/>
    </location>
</feature>
<evidence type="ECO:0000256" key="3">
    <source>
        <dbReference type="ARBA" id="ARBA00012483"/>
    </source>
</evidence>
<proteinExistence type="predicted"/>
<keyword evidence="4" id="KW-0808">Transferase</keyword>
<evidence type="ECO:0000256" key="1">
    <source>
        <dbReference type="ARBA" id="ARBA00000900"/>
    </source>
</evidence>
<keyword evidence="11" id="KW-0472">Membrane</keyword>
<comment type="catalytic activity">
    <reaction evidence="1">
        <text>S-ubiquitinyl-[E2 ubiquitin-conjugating enzyme]-L-cysteine + [acceptor protein]-L-lysine = [E2 ubiquitin-conjugating enzyme]-L-cysteine + N(6)-ubiquitinyl-[acceptor protein]-L-lysine.</text>
        <dbReference type="EC" id="2.3.2.27"/>
    </reaction>
</comment>
<evidence type="ECO:0000256" key="2">
    <source>
        <dbReference type="ARBA" id="ARBA00004141"/>
    </source>
</evidence>
<dbReference type="GO" id="GO:0008270">
    <property type="term" value="F:zinc ion binding"/>
    <property type="evidence" value="ECO:0007669"/>
    <property type="project" value="UniProtKB-KW"/>
</dbReference>
<evidence type="ECO:0000256" key="11">
    <source>
        <dbReference type="ARBA" id="ARBA00023136"/>
    </source>
</evidence>
<protein>
    <recommendedName>
        <fullName evidence="3">RING-type E3 ubiquitin transferase</fullName>
        <ecNumber evidence="3">2.3.2.27</ecNumber>
    </recommendedName>
</protein>
<feature type="region of interest" description="Disordered" evidence="13">
    <location>
        <begin position="32"/>
        <end position="67"/>
    </location>
</feature>
<evidence type="ECO:0000256" key="7">
    <source>
        <dbReference type="ARBA" id="ARBA00022771"/>
    </source>
</evidence>
<keyword evidence="17" id="KW-1185">Reference proteome</keyword>
<dbReference type="GO" id="GO:0006511">
    <property type="term" value="P:ubiquitin-dependent protein catabolic process"/>
    <property type="evidence" value="ECO:0007669"/>
    <property type="project" value="TreeGrafter"/>
</dbReference>
<evidence type="ECO:0000313" key="16">
    <source>
        <dbReference type="EMBL" id="PSC72561.1"/>
    </source>
</evidence>
<dbReference type="InterPro" id="IPR013083">
    <property type="entry name" value="Znf_RING/FYVE/PHD"/>
</dbReference>
<dbReference type="SUPFAM" id="SSF57850">
    <property type="entry name" value="RING/U-box"/>
    <property type="match status" value="1"/>
</dbReference>
<dbReference type="Proteomes" id="UP000239649">
    <property type="component" value="Unassembled WGS sequence"/>
</dbReference>
<keyword evidence="14" id="KW-0732">Signal</keyword>
<sequence length="332" mass="34090">MTLLSLVAVATCLRAYALHEYARQLTELAMQEQASEDGDEESVSSGSGGAAAPGAGGGSAPARRRPRRPSLFTAVTAASRPLSLLNLRLSLMDRDFTERDFELLVRLDELEAATRQDAPPPPLPESQLAQLPVHVHRTPTKKGGQARSAAALLDLAAAGGQEKKRGATGAAAAAALQLSPTAGTPRVPVLVEGRPQGAAAAPPPAGCGGGGGGGEIRAAYPRVVAAPVPAAAAAPARQGLAEIVPAAPAPRAAATFESEGEEEAPLCSVCLEEFEDGAQILSLPCRHQYHAECVTQWLRLKGLGATCPNCKGTVFAGLERAAADQQQGQRVS</sequence>
<evidence type="ECO:0000256" key="10">
    <source>
        <dbReference type="ARBA" id="ARBA00022989"/>
    </source>
</evidence>
<evidence type="ECO:0000313" key="17">
    <source>
        <dbReference type="Proteomes" id="UP000239649"/>
    </source>
</evidence>
<dbReference type="PROSITE" id="PS50089">
    <property type="entry name" value="ZF_RING_2"/>
    <property type="match status" value="1"/>
</dbReference>
<dbReference type="AlphaFoldDB" id="A0A2P6VER1"/>
<evidence type="ECO:0000256" key="5">
    <source>
        <dbReference type="ARBA" id="ARBA00022692"/>
    </source>
</evidence>
<evidence type="ECO:0000256" key="4">
    <source>
        <dbReference type="ARBA" id="ARBA00022679"/>
    </source>
</evidence>
<evidence type="ECO:0000256" key="8">
    <source>
        <dbReference type="ARBA" id="ARBA00022786"/>
    </source>
</evidence>
<keyword evidence="10" id="KW-1133">Transmembrane helix</keyword>
<dbReference type="EMBL" id="LHPF02000010">
    <property type="protein sequence ID" value="PSC72561.1"/>
    <property type="molecule type" value="Genomic_DNA"/>
</dbReference>
<dbReference type="Pfam" id="PF13639">
    <property type="entry name" value="zf-RING_2"/>
    <property type="match status" value="1"/>
</dbReference>
<comment type="caution">
    <text evidence="16">The sequence shown here is derived from an EMBL/GenBank/DDBJ whole genome shotgun (WGS) entry which is preliminary data.</text>
</comment>
<dbReference type="SMART" id="SM00184">
    <property type="entry name" value="RING"/>
    <property type="match status" value="1"/>
</dbReference>
<dbReference type="GO" id="GO:0016020">
    <property type="term" value="C:membrane"/>
    <property type="evidence" value="ECO:0007669"/>
    <property type="project" value="UniProtKB-SubCell"/>
</dbReference>
<feature type="signal peptide" evidence="14">
    <location>
        <begin position="1"/>
        <end position="17"/>
    </location>
</feature>
<keyword evidence="9" id="KW-0862">Zinc</keyword>
<evidence type="ECO:0000256" key="9">
    <source>
        <dbReference type="ARBA" id="ARBA00022833"/>
    </source>
</evidence>
<organism evidence="16 17">
    <name type="scientific">Micractinium conductrix</name>
    <dbReference type="NCBI Taxonomy" id="554055"/>
    <lineage>
        <taxon>Eukaryota</taxon>
        <taxon>Viridiplantae</taxon>
        <taxon>Chlorophyta</taxon>
        <taxon>core chlorophytes</taxon>
        <taxon>Trebouxiophyceae</taxon>
        <taxon>Chlorellales</taxon>
        <taxon>Chlorellaceae</taxon>
        <taxon>Chlorella clade</taxon>
        <taxon>Micractinium</taxon>
    </lineage>
</organism>
<keyword evidence="7 12" id="KW-0863">Zinc-finger</keyword>
<evidence type="ECO:0000256" key="6">
    <source>
        <dbReference type="ARBA" id="ARBA00022723"/>
    </source>
</evidence>
<feature type="chain" id="PRO_5015168890" description="RING-type E3 ubiquitin transferase" evidence="14">
    <location>
        <begin position="18"/>
        <end position="332"/>
    </location>
</feature>
<dbReference type="InterPro" id="IPR001841">
    <property type="entry name" value="Znf_RING"/>
</dbReference>
<feature type="domain" description="RING-type" evidence="15">
    <location>
        <begin position="267"/>
        <end position="311"/>
    </location>
</feature>
<comment type="subcellular location">
    <subcellularLocation>
        <location evidence="2">Membrane</location>
        <topology evidence="2">Multi-pass membrane protein</topology>
    </subcellularLocation>
</comment>
<keyword evidence="5" id="KW-0812">Transmembrane</keyword>
<gene>
    <name evidence="16" type="ORF">C2E20_4134</name>
</gene>
<dbReference type="Gene3D" id="3.30.40.10">
    <property type="entry name" value="Zinc/RING finger domain, C3HC4 (zinc finger)"/>
    <property type="match status" value="1"/>
</dbReference>
<accession>A0A2P6VER1</accession>
<dbReference type="PANTHER" id="PTHR45977">
    <property type="entry name" value="TARGET OF ERK KINASE MPK-1"/>
    <property type="match status" value="1"/>
</dbReference>